<gene>
    <name evidence="1" type="ORF">CEXT_674251</name>
</gene>
<sequence length="156" mass="17822">MQARLISADGLCVFRVCLMRQDHHRPPQNPTYKIDCLSVIIFNSLLEFSLVLTKQCTYTNNTDSTLCPYKSIVYCDIIEDRVSHDLFPQLTGECINSLWIAVFYFLLGRKADKGMTSANMAASLRDGLQCLIVSVENIWFHHRTSTSLHSKRLFGQ</sequence>
<dbReference type="AlphaFoldDB" id="A0AAV4XR46"/>
<dbReference type="EMBL" id="BPLR01000815">
    <property type="protein sequence ID" value="GIY97656.1"/>
    <property type="molecule type" value="Genomic_DNA"/>
</dbReference>
<proteinExistence type="predicted"/>
<reference evidence="1 2" key="1">
    <citation type="submission" date="2021-06" db="EMBL/GenBank/DDBJ databases">
        <title>Caerostris extrusa draft genome.</title>
        <authorList>
            <person name="Kono N."/>
            <person name="Arakawa K."/>
        </authorList>
    </citation>
    <scope>NUCLEOTIDE SEQUENCE [LARGE SCALE GENOMIC DNA]</scope>
</reference>
<comment type="caution">
    <text evidence="1">The sequence shown here is derived from an EMBL/GenBank/DDBJ whole genome shotgun (WGS) entry which is preliminary data.</text>
</comment>
<organism evidence="1 2">
    <name type="scientific">Caerostris extrusa</name>
    <name type="common">Bark spider</name>
    <name type="synonym">Caerostris bankana</name>
    <dbReference type="NCBI Taxonomy" id="172846"/>
    <lineage>
        <taxon>Eukaryota</taxon>
        <taxon>Metazoa</taxon>
        <taxon>Ecdysozoa</taxon>
        <taxon>Arthropoda</taxon>
        <taxon>Chelicerata</taxon>
        <taxon>Arachnida</taxon>
        <taxon>Araneae</taxon>
        <taxon>Araneomorphae</taxon>
        <taxon>Entelegynae</taxon>
        <taxon>Araneoidea</taxon>
        <taxon>Araneidae</taxon>
        <taxon>Caerostris</taxon>
    </lineage>
</organism>
<name>A0AAV4XR46_CAEEX</name>
<protein>
    <submittedName>
        <fullName evidence="1">Uncharacterized protein</fullName>
    </submittedName>
</protein>
<evidence type="ECO:0000313" key="1">
    <source>
        <dbReference type="EMBL" id="GIY97656.1"/>
    </source>
</evidence>
<evidence type="ECO:0000313" key="2">
    <source>
        <dbReference type="Proteomes" id="UP001054945"/>
    </source>
</evidence>
<accession>A0AAV4XR46</accession>
<keyword evidence="2" id="KW-1185">Reference proteome</keyword>
<dbReference type="Proteomes" id="UP001054945">
    <property type="component" value="Unassembled WGS sequence"/>
</dbReference>